<dbReference type="GO" id="GO:0050992">
    <property type="term" value="P:dimethylallyl diphosphate biosynthetic process"/>
    <property type="evidence" value="ECO:0007669"/>
    <property type="project" value="UniProtKB-UniRule"/>
</dbReference>
<comment type="pathway">
    <text evidence="5">Isoprenoid biosynthesis; dimethylallyl diphosphate biosynthesis; dimethylallyl diphosphate from (2E)-4-hydroxy-3-methylbutenyl diphosphate: step 1/1.</text>
</comment>
<dbReference type="PANTHER" id="PTHR30426">
    <property type="entry name" value="4-HYDROXY-3-METHYLBUT-2-ENYL DIPHOSPHATE REDUCTASE"/>
    <property type="match status" value="1"/>
</dbReference>
<evidence type="ECO:0000313" key="7">
    <source>
        <dbReference type="Proteomes" id="UP000008467"/>
    </source>
</evidence>
<dbReference type="GO" id="GO:0046872">
    <property type="term" value="F:metal ion binding"/>
    <property type="evidence" value="ECO:0007669"/>
    <property type="project" value="UniProtKB-KW"/>
</dbReference>
<dbReference type="RefSeq" id="WP_013657265.1">
    <property type="nucleotide sequence ID" value="NC_015275.1"/>
</dbReference>
<feature type="binding site" evidence="5">
    <location>
        <position position="218"/>
    </location>
    <ligand>
        <name>dimethylallyl diphosphate</name>
        <dbReference type="ChEBI" id="CHEBI:57623"/>
    </ligand>
</feature>
<comment type="catalytic activity">
    <reaction evidence="5">
        <text>isopentenyl diphosphate + 2 oxidized [2Fe-2S]-[ferredoxin] + H2O = (2E)-4-hydroxy-3-methylbut-2-enyl diphosphate + 2 reduced [2Fe-2S]-[ferredoxin] + 2 H(+)</text>
        <dbReference type="Rhea" id="RHEA:24488"/>
        <dbReference type="Rhea" id="RHEA-COMP:10000"/>
        <dbReference type="Rhea" id="RHEA-COMP:10001"/>
        <dbReference type="ChEBI" id="CHEBI:15377"/>
        <dbReference type="ChEBI" id="CHEBI:15378"/>
        <dbReference type="ChEBI" id="CHEBI:33737"/>
        <dbReference type="ChEBI" id="CHEBI:33738"/>
        <dbReference type="ChEBI" id="CHEBI:128753"/>
        <dbReference type="ChEBI" id="CHEBI:128769"/>
        <dbReference type="EC" id="1.17.7.4"/>
    </reaction>
</comment>
<proteinExistence type="inferred from homology"/>
<dbReference type="eggNOG" id="COG0761">
    <property type="taxonomic scope" value="Bacteria"/>
</dbReference>
<feature type="binding site" evidence="5">
    <location>
        <position position="39"/>
    </location>
    <ligand>
        <name>dimethylallyl diphosphate</name>
        <dbReference type="ChEBI" id="CHEBI:57623"/>
    </ligand>
</feature>
<dbReference type="CDD" id="cd13944">
    <property type="entry name" value="lytB_ispH"/>
    <property type="match status" value="1"/>
</dbReference>
<dbReference type="EMBL" id="CP002582">
    <property type="protein sequence ID" value="ADZ83971.1"/>
    <property type="molecule type" value="Genomic_DNA"/>
</dbReference>
<organism evidence="6 7">
    <name type="scientific">Cellulosilyticum lentocellum (strain ATCC 49066 / DSM 5427 / NCIMB 11756 / RHM5)</name>
    <name type="common">Clostridium lentocellum</name>
    <dbReference type="NCBI Taxonomy" id="642492"/>
    <lineage>
        <taxon>Bacteria</taxon>
        <taxon>Bacillati</taxon>
        <taxon>Bacillota</taxon>
        <taxon>Clostridia</taxon>
        <taxon>Lachnospirales</taxon>
        <taxon>Cellulosilyticaceae</taxon>
        <taxon>Cellulosilyticum</taxon>
    </lineage>
</organism>
<feature type="active site" description="Proton donor" evidence="5">
    <location>
        <position position="123"/>
    </location>
</feature>
<feature type="binding site" evidence="5">
    <location>
        <position position="219"/>
    </location>
    <ligand>
        <name>isopentenyl diphosphate</name>
        <dbReference type="ChEBI" id="CHEBI:128769"/>
    </ligand>
</feature>
<dbReference type="InterPro" id="IPR003451">
    <property type="entry name" value="LytB/IspH"/>
</dbReference>
<feature type="binding site" evidence="5">
    <location>
        <position position="262"/>
    </location>
    <ligand>
        <name>isopentenyl diphosphate</name>
        <dbReference type="ChEBI" id="CHEBI:128769"/>
    </ligand>
</feature>
<evidence type="ECO:0000256" key="5">
    <source>
        <dbReference type="HAMAP-Rule" id="MF_00191"/>
    </source>
</evidence>
<accession>F2JS34</accession>
<reference evidence="6 7" key="1">
    <citation type="journal article" date="2011" name="J. Bacteriol.">
        <title>Complete genome sequence of the cellulose-degrading bacterium Cellulosilyticum lentocellum.</title>
        <authorList>
            <consortium name="US DOE Joint Genome Institute"/>
            <person name="Miller D.A."/>
            <person name="Suen G."/>
            <person name="Bruce D."/>
            <person name="Copeland A."/>
            <person name="Cheng J.F."/>
            <person name="Detter C."/>
            <person name="Goodwin L.A."/>
            <person name="Han C.S."/>
            <person name="Hauser L.J."/>
            <person name="Land M.L."/>
            <person name="Lapidus A."/>
            <person name="Lucas S."/>
            <person name="Meincke L."/>
            <person name="Pitluck S."/>
            <person name="Tapia R."/>
            <person name="Teshima H."/>
            <person name="Woyke T."/>
            <person name="Fox B.G."/>
            <person name="Angert E.R."/>
            <person name="Currie C.R."/>
        </authorList>
    </citation>
    <scope>NUCLEOTIDE SEQUENCE [LARGE SCALE GENOMIC DNA]</scope>
    <source>
        <strain evidence="7">ATCC 49066 / DSM 5427 / NCIMB 11756 / RHM5</strain>
    </source>
</reference>
<dbReference type="NCBIfam" id="TIGR00216">
    <property type="entry name" value="ispH_lytB"/>
    <property type="match status" value="1"/>
</dbReference>
<dbReference type="Gene3D" id="3.40.1010.20">
    <property type="entry name" value="4-hydroxy-3-methylbut-2-enyl diphosphate reductase, catalytic domain"/>
    <property type="match status" value="2"/>
</dbReference>
<keyword evidence="5" id="KW-0414">Isoprene biosynthesis</keyword>
<comment type="pathway">
    <text evidence="5">Isoprenoid biosynthesis; isopentenyl diphosphate biosynthesis via DXP pathway; isopentenyl diphosphate from 1-deoxy-D-xylulose 5-phosphate: step 6/6.</text>
</comment>
<keyword evidence="4 5" id="KW-0411">Iron-sulfur</keyword>
<dbReference type="Pfam" id="PF02401">
    <property type="entry name" value="LYTB"/>
    <property type="match status" value="1"/>
</dbReference>
<dbReference type="UniPathway" id="UPA00059">
    <property type="reaction ID" value="UER00105"/>
</dbReference>
<feature type="binding site" evidence="5">
    <location>
        <position position="39"/>
    </location>
    <ligand>
        <name>(2E)-4-hydroxy-3-methylbut-2-enyl diphosphate</name>
        <dbReference type="ChEBI" id="CHEBI:128753"/>
    </ligand>
</feature>
<feature type="binding site" evidence="5">
    <location>
        <position position="121"/>
    </location>
    <ligand>
        <name>isopentenyl diphosphate</name>
        <dbReference type="ChEBI" id="CHEBI:128769"/>
    </ligand>
</feature>
<dbReference type="GO" id="GO:0051539">
    <property type="term" value="F:4 iron, 4 sulfur cluster binding"/>
    <property type="evidence" value="ECO:0007669"/>
    <property type="project" value="UniProtKB-UniRule"/>
</dbReference>
<dbReference type="PANTHER" id="PTHR30426:SF0">
    <property type="entry name" value="4-HYDROXY-3-METHYLBUT-2-ENYL DIPHOSPHATE REDUCTASE"/>
    <property type="match status" value="1"/>
</dbReference>
<keyword evidence="5 6" id="KW-0560">Oxidoreductase</keyword>
<keyword evidence="1 5" id="KW-0004">4Fe-4S</keyword>
<dbReference type="KEGG" id="cle:Clole_2262"/>
<evidence type="ECO:0000313" key="6">
    <source>
        <dbReference type="EMBL" id="ADZ83971.1"/>
    </source>
</evidence>
<feature type="binding site" evidence="5">
    <location>
        <position position="121"/>
    </location>
    <ligand>
        <name>dimethylallyl diphosphate</name>
        <dbReference type="ChEBI" id="CHEBI:57623"/>
    </ligand>
</feature>
<dbReference type="NCBIfam" id="NF002187">
    <property type="entry name" value="PRK01045.1-1"/>
    <property type="match status" value="1"/>
</dbReference>
<feature type="binding site" evidence="5">
    <location>
        <position position="93"/>
    </location>
    <ligand>
        <name>[4Fe-4S] cluster</name>
        <dbReference type="ChEBI" id="CHEBI:49883"/>
    </ligand>
</feature>
<dbReference type="HAMAP" id="MF_00191">
    <property type="entry name" value="IspH"/>
    <property type="match status" value="1"/>
</dbReference>
<dbReference type="GO" id="GO:0051745">
    <property type="term" value="F:4-hydroxy-3-methylbut-2-enyl diphosphate reductase activity"/>
    <property type="evidence" value="ECO:0007669"/>
    <property type="project" value="UniProtKB-UniRule"/>
</dbReference>
<protein>
    <recommendedName>
        <fullName evidence="5">4-hydroxy-3-methylbut-2-enyl diphosphate reductase</fullName>
        <shortName evidence="5">HMBPP reductase</shortName>
        <ecNumber evidence="5">1.17.7.4</ecNumber>
    </recommendedName>
</protein>
<dbReference type="HOGENOM" id="CLU_027486_0_1_9"/>
<feature type="binding site" evidence="5">
    <location>
        <position position="71"/>
    </location>
    <ligand>
        <name>isopentenyl diphosphate</name>
        <dbReference type="ChEBI" id="CHEBI:128769"/>
    </ligand>
</feature>
<sequence length="280" mass="31331">MEIIIAKTAGFCFGVKRAVDMAFEYASSQGTYTYGPIIHNEVVIKSLEDKGIKPIETIGDEPVKNLIIRSHGVSPKVYIEGKEKGIAIVDATCPYVKKIHRYVQQYFEKGYGIIIAGNKDHPEIQGINGWANESCFIVKDKEALNELQLEHTNKKYLLVAQTTYKKQVVDEIVGVLKEKGIDFEYINTICNATKERQEEVVEIAKQVDVMLVLGSKKSSNSLKLFELSQRHCDKSYFIGDVSELMSELFNDCEKIGITAGASTPASVIQEVISFLEKITH</sequence>
<evidence type="ECO:0000256" key="1">
    <source>
        <dbReference type="ARBA" id="ARBA00022485"/>
    </source>
</evidence>
<feature type="binding site" evidence="5">
    <location>
        <position position="219"/>
    </location>
    <ligand>
        <name>(2E)-4-hydroxy-3-methylbut-2-enyl diphosphate</name>
        <dbReference type="ChEBI" id="CHEBI:128753"/>
    </ligand>
</feature>
<feature type="binding site" evidence="5">
    <location>
        <position position="220"/>
    </location>
    <ligand>
        <name>(2E)-4-hydroxy-3-methylbut-2-enyl diphosphate</name>
        <dbReference type="ChEBI" id="CHEBI:128753"/>
    </ligand>
</feature>
<feature type="binding site" evidence="5">
    <location>
        <position position="220"/>
    </location>
    <ligand>
        <name>dimethylallyl diphosphate</name>
        <dbReference type="ChEBI" id="CHEBI:57623"/>
    </ligand>
</feature>
<comment type="similarity">
    <text evidence="5">Belongs to the IspH family.</text>
</comment>
<keyword evidence="7" id="KW-1185">Reference proteome</keyword>
<comment type="function">
    <text evidence="5">Catalyzes the conversion of 1-hydroxy-2-methyl-2-(E)-butenyl 4-diphosphate (HMBPP) into a mixture of isopentenyl diphosphate (IPP) and dimethylallyl diphosphate (DMAPP). Acts in the terminal step of the DOXP/MEP pathway for isoprenoid precursor biosynthesis.</text>
</comment>
<feature type="binding site" evidence="5">
    <location>
        <position position="262"/>
    </location>
    <ligand>
        <name>dimethylallyl diphosphate</name>
        <dbReference type="ChEBI" id="CHEBI:57623"/>
    </ligand>
</feature>
<feature type="binding site" evidence="5">
    <location>
        <position position="162"/>
    </location>
    <ligand>
        <name>(2E)-4-hydroxy-3-methylbut-2-enyl diphosphate</name>
        <dbReference type="ChEBI" id="CHEBI:128753"/>
    </ligand>
</feature>
<feature type="binding site" evidence="5">
    <location>
        <position position="12"/>
    </location>
    <ligand>
        <name>[4Fe-4S] cluster</name>
        <dbReference type="ChEBI" id="CHEBI:49883"/>
    </ligand>
</feature>
<feature type="binding site" evidence="5">
    <location>
        <position position="190"/>
    </location>
    <ligand>
        <name>[4Fe-4S] cluster</name>
        <dbReference type="ChEBI" id="CHEBI:49883"/>
    </ligand>
</feature>
<keyword evidence="3 5" id="KW-0408">Iron</keyword>
<keyword evidence="2 5" id="KW-0479">Metal-binding</keyword>
<dbReference type="UniPathway" id="UPA00056">
    <property type="reaction ID" value="UER00097"/>
</dbReference>
<dbReference type="GO" id="GO:0019288">
    <property type="term" value="P:isopentenyl diphosphate biosynthetic process, methylerythritol 4-phosphate pathway"/>
    <property type="evidence" value="ECO:0007669"/>
    <property type="project" value="UniProtKB-UniRule"/>
</dbReference>
<feature type="binding site" evidence="5">
    <location>
        <position position="71"/>
    </location>
    <ligand>
        <name>(2E)-4-hydroxy-3-methylbut-2-enyl diphosphate</name>
        <dbReference type="ChEBI" id="CHEBI:128753"/>
    </ligand>
</feature>
<comment type="cofactor">
    <cofactor evidence="5">
        <name>[4Fe-4S] cluster</name>
        <dbReference type="ChEBI" id="CHEBI:49883"/>
    </cofactor>
    <text evidence="5">Binds 1 [4Fe-4S] cluster per subunit.</text>
</comment>
<dbReference type="STRING" id="642492.Clole_2262"/>
<feature type="binding site" evidence="5">
    <location>
        <position position="71"/>
    </location>
    <ligand>
        <name>dimethylallyl diphosphate</name>
        <dbReference type="ChEBI" id="CHEBI:57623"/>
    </ligand>
</feature>
<feature type="binding site" evidence="5">
    <location>
        <position position="220"/>
    </location>
    <ligand>
        <name>isopentenyl diphosphate</name>
        <dbReference type="ChEBI" id="CHEBI:128769"/>
    </ligand>
</feature>
<evidence type="ECO:0000256" key="4">
    <source>
        <dbReference type="ARBA" id="ARBA00023014"/>
    </source>
</evidence>
<feature type="binding site" evidence="5">
    <location>
        <position position="218"/>
    </location>
    <ligand>
        <name>(2E)-4-hydroxy-3-methylbut-2-enyl diphosphate</name>
        <dbReference type="ChEBI" id="CHEBI:128753"/>
    </ligand>
</feature>
<gene>
    <name evidence="5" type="primary">ispH</name>
    <name evidence="6" type="ordered locus">Clole_2262</name>
</gene>
<feature type="binding site" evidence="5">
    <location>
        <position position="39"/>
    </location>
    <ligand>
        <name>isopentenyl diphosphate</name>
        <dbReference type="ChEBI" id="CHEBI:128769"/>
    </ligand>
</feature>
<dbReference type="GO" id="GO:0016114">
    <property type="term" value="P:terpenoid biosynthetic process"/>
    <property type="evidence" value="ECO:0007669"/>
    <property type="project" value="UniProtKB-UniRule"/>
</dbReference>
<feature type="binding site" evidence="5">
    <location>
        <position position="262"/>
    </location>
    <ligand>
        <name>(2E)-4-hydroxy-3-methylbut-2-enyl diphosphate</name>
        <dbReference type="ChEBI" id="CHEBI:128753"/>
    </ligand>
</feature>
<comment type="catalytic activity">
    <reaction evidence="5">
        <text>dimethylallyl diphosphate + 2 oxidized [2Fe-2S]-[ferredoxin] + H2O = (2E)-4-hydroxy-3-methylbut-2-enyl diphosphate + 2 reduced [2Fe-2S]-[ferredoxin] + 2 H(+)</text>
        <dbReference type="Rhea" id="RHEA:24825"/>
        <dbReference type="Rhea" id="RHEA-COMP:10000"/>
        <dbReference type="Rhea" id="RHEA-COMP:10001"/>
        <dbReference type="ChEBI" id="CHEBI:15377"/>
        <dbReference type="ChEBI" id="CHEBI:15378"/>
        <dbReference type="ChEBI" id="CHEBI:33737"/>
        <dbReference type="ChEBI" id="CHEBI:33738"/>
        <dbReference type="ChEBI" id="CHEBI:57623"/>
        <dbReference type="ChEBI" id="CHEBI:128753"/>
        <dbReference type="EC" id="1.17.7.4"/>
    </reaction>
</comment>
<name>F2JS34_CELLD</name>
<dbReference type="AlphaFoldDB" id="F2JS34"/>
<dbReference type="Proteomes" id="UP000008467">
    <property type="component" value="Chromosome"/>
</dbReference>
<feature type="binding site" evidence="5">
    <location>
        <position position="121"/>
    </location>
    <ligand>
        <name>(2E)-4-hydroxy-3-methylbut-2-enyl diphosphate</name>
        <dbReference type="ChEBI" id="CHEBI:128753"/>
    </ligand>
</feature>
<evidence type="ECO:0000256" key="3">
    <source>
        <dbReference type="ARBA" id="ARBA00023004"/>
    </source>
</evidence>
<evidence type="ECO:0000256" key="2">
    <source>
        <dbReference type="ARBA" id="ARBA00022723"/>
    </source>
</evidence>
<dbReference type="EC" id="1.17.7.4" evidence="5"/>
<feature type="binding site" evidence="5">
    <location>
        <position position="218"/>
    </location>
    <ligand>
        <name>isopentenyl diphosphate</name>
        <dbReference type="ChEBI" id="CHEBI:128769"/>
    </ligand>
</feature>
<dbReference type="Gene3D" id="3.40.50.11270">
    <property type="match status" value="1"/>
</dbReference>
<feature type="binding site" evidence="5">
    <location>
        <position position="219"/>
    </location>
    <ligand>
        <name>dimethylallyl diphosphate</name>
        <dbReference type="ChEBI" id="CHEBI:57623"/>
    </ligand>
</feature>